<dbReference type="Gene3D" id="3.40.710.10">
    <property type="entry name" value="DD-peptidase/beta-lactamase superfamily"/>
    <property type="match status" value="1"/>
</dbReference>
<keyword evidence="3" id="KW-1185">Reference proteome</keyword>
<dbReference type="SUPFAM" id="SSF56601">
    <property type="entry name" value="beta-lactamase/transpeptidase-like"/>
    <property type="match status" value="1"/>
</dbReference>
<evidence type="ECO:0000313" key="2">
    <source>
        <dbReference type="EMBL" id="PZX44280.1"/>
    </source>
</evidence>
<evidence type="ECO:0000313" key="3">
    <source>
        <dbReference type="Proteomes" id="UP000248584"/>
    </source>
</evidence>
<gene>
    <name evidence="2" type="ORF">LX97_01291</name>
</gene>
<accession>A0ABX5Q2J8</accession>
<protein>
    <recommendedName>
        <fullName evidence="1">Beta-lactamase class A catalytic domain-containing protein</fullName>
    </recommendedName>
</protein>
<dbReference type="EMBL" id="QKZR01000001">
    <property type="protein sequence ID" value="PZX44280.1"/>
    <property type="molecule type" value="Genomic_DNA"/>
</dbReference>
<feature type="domain" description="Beta-lactamase class A catalytic" evidence="1">
    <location>
        <begin position="97"/>
        <end position="383"/>
    </location>
</feature>
<proteinExistence type="predicted"/>
<dbReference type="Pfam" id="PF13354">
    <property type="entry name" value="Beta-lactamase2"/>
    <property type="match status" value="1"/>
</dbReference>
<dbReference type="Proteomes" id="UP000248584">
    <property type="component" value="Unassembled WGS sequence"/>
</dbReference>
<dbReference type="RefSeq" id="WP_236613401.1">
    <property type="nucleotide sequence ID" value="NZ_QKZR01000001.1"/>
</dbReference>
<sequence length="416" mass="47447">MKNTIKIIAVFTTAMLLTAFYPIDGYKRTGIKRLKRLEKTLDSTITEYYLKKGSFKKTDEINLWLCEDKTATDSIMVVDKDFQNEMTRLFPSRKGYGITVLDITDRENMRYAELNENSGFQPGSVGKLAVATAFFNQLHGLCPRDFKIRTRLMREKVVKSGVWGIGDHHTVPIYDMEKDKLTKRQVIASDEFTLYEWVDHMLSVSNNGAASIVWREALLMKIFGDKYFTLTQKEADEYWETADKKELSEIATAIVNEPLRDLGITHDEWRLGSFFTNGPDRYARATGGSIGTPKGLMKWFIALEQGKVVDQESSLELKRLMYMTDRRIRYAASPQLNEASVYFKSGSYYSGGGAKYAGTKFNYMNSVIMVEHPDGTNYIVCLMSNILGKNSAGDHMYLASAIDKQIRKKYEAPKEN</sequence>
<evidence type="ECO:0000259" key="1">
    <source>
        <dbReference type="Pfam" id="PF13354"/>
    </source>
</evidence>
<dbReference type="InterPro" id="IPR012338">
    <property type="entry name" value="Beta-lactam/transpept-like"/>
</dbReference>
<comment type="caution">
    <text evidence="2">The sequence shown here is derived from an EMBL/GenBank/DDBJ whole genome shotgun (WGS) entry which is preliminary data.</text>
</comment>
<dbReference type="InterPro" id="IPR045155">
    <property type="entry name" value="Beta-lactam_cat"/>
</dbReference>
<reference evidence="2 3" key="1">
    <citation type="submission" date="2018-06" db="EMBL/GenBank/DDBJ databases">
        <title>Genomic Encyclopedia of Archaeal and Bacterial Type Strains, Phase II (KMG-II): from individual species to whole genera.</title>
        <authorList>
            <person name="Goeker M."/>
        </authorList>
    </citation>
    <scope>NUCLEOTIDE SEQUENCE [LARGE SCALE GENOMIC DNA]</scope>
    <source>
        <strain evidence="2 3">DSM 17205</strain>
    </source>
</reference>
<name>A0ABX5Q2J8_9FLAO</name>
<organism evidence="2 3">
    <name type="scientific">Nonlabens dokdonensis</name>
    <dbReference type="NCBI Taxonomy" id="328515"/>
    <lineage>
        <taxon>Bacteria</taxon>
        <taxon>Pseudomonadati</taxon>
        <taxon>Bacteroidota</taxon>
        <taxon>Flavobacteriia</taxon>
        <taxon>Flavobacteriales</taxon>
        <taxon>Flavobacteriaceae</taxon>
        <taxon>Nonlabens</taxon>
    </lineage>
</organism>